<dbReference type="EMBL" id="FTOU01000006">
    <property type="protein sequence ID" value="SIS84049.1"/>
    <property type="molecule type" value="Genomic_DNA"/>
</dbReference>
<dbReference type="PANTHER" id="PTHR30005">
    <property type="entry name" value="EXOPOLYPHOSPHATASE"/>
    <property type="match status" value="1"/>
</dbReference>
<reference evidence="2 3" key="1">
    <citation type="submission" date="2017-01" db="EMBL/GenBank/DDBJ databases">
        <authorList>
            <person name="Varghese N."/>
            <person name="Submissions S."/>
        </authorList>
    </citation>
    <scope>NUCLEOTIDE SEQUENCE [LARGE SCALE GENOMIC DNA]</scope>
    <source>
        <strain evidence="2 3">DSM 18447</strain>
    </source>
</reference>
<dbReference type="Gene3D" id="3.30.420.150">
    <property type="entry name" value="Exopolyphosphatase. Domain 2"/>
    <property type="match status" value="1"/>
</dbReference>
<organism evidence="2 3">
    <name type="scientific">Paracoccus saliphilus</name>
    <dbReference type="NCBI Taxonomy" id="405559"/>
    <lineage>
        <taxon>Bacteria</taxon>
        <taxon>Pseudomonadati</taxon>
        <taxon>Pseudomonadota</taxon>
        <taxon>Alphaproteobacteria</taxon>
        <taxon>Rhodobacterales</taxon>
        <taxon>Paracoccaceae</taxon>
        <taxon>Paracoccus</taxon>
    </lineage>
</organism>
<evidence type="ECO:0000313" key="3">
    <source>
        <dbReference type="Proteomes" id="UP000186216"/>
    </source>
</evidence>
<dbReference type="InterPro" id="IPR043129">
    <property type="entry name" value="ATPase_NBD"/>
</dbReference>
<dbReference type="AlphaFoldDB" id="A0AA45W4D6"/>
<evidence type="ECO:0000259" key="1">
    <source>
        <dbReference type="Pfam" id="PF02541"/>
    </source>
</evidence>
<dbReference type="Proteomes" id="UP000186216">
    <property type="component" value="Unassembled WGS sequence"/>
</dbReference>
<comment type="caution">
    <text evidence="2">The sequence shown here is derived from an EMBL/GenBank/DDBJ whole genome shotgun (WGS) entry which is preliminary data.</text>
</comment>
<dbReference type="CDD" id="cd24054">
    <property type="entry name" value="ASKHA_NBD_AaPPX-GppA_MtPPX2-like"/>
    <property type="match status" value="1"/>
</dbReference>
<dbReference type="InterPro" id="IPR050273">
    <property type="entry name" value="GppA/Ppx_hydrolase"/>
</dbReference>
<dbReference type="GO" id="GO:0016462">
    <property type="term" value="F:pyrophosphatase activity"/>
    <property type="evidence" value="ECO:0007669"/>
    <property type="project" value="TreeGrafter"/>
</dbReference>
<accession>A0AA45W4D6</accession>
<dbReference type="InterPro" id="IPR003695">
    <property type="entry name" value="Ppx_GppA_N"/>
</dbReference>
<dbReference type="PANTHER" id="PTHR30005:SF0">
    <property type="entry name" value="RETROGRADE REGULATION PROTEIN 2"/>
    <property type="match status" value="1"/>
</dbReference>
<evidence type="ECO:0000313" key="2">
    <source>
        <dbReference type="EMBL" id="SIS84049.1"/>
    </source>
</evidence>
<sequence>MGVASRIPGVKRDFNTQRALDRIPSAGYLEAKLISEGVIMAPRRPAGGGAFPKNTVEPSVTRQAEEGALYAALDLGTNSCRMLIARPRGSQFQVVDSFSKPVQLGLGLEASGRLSRSSMARTIHALQVCRRKLEQHNVKSMRLVATEACRRARNSRDFMRNIRRETGLPLEIIDAEEEARLAVISCAPLVSHKTETLLVVDIGGGSTELVWIDLEDVEPRERPRAIMRLSDGFGNPQPGGARVVDWISVPLGVATLRDMFADVEDDQGRFALMSWYFEELLADFAPYADGSPDEGFQIIGTSGTVTTVAASHLNLRRYDRTKVDGLTMSTEQIDKVIHSYLALGPIGRRSDPRIGRERHALIMSGAAILQTLMRVWPTNKLSVADRGLREGLLYAQMVRDGVLRPEGLNGVA</sequence>
<gene>
    <name evidence="2" type="ORF">SAMN05421772_10691</name>
</gene>
<dbReference type="Pfam" id="PF02541">
    <property type="entry name" value="Ppx-GppA"/>
    <property type="match status" value="1"/>
</dbReference>
<dbReference type="SUPFAM" id="SSF53067">
    <property type="entry name" value="Actin-like ATPase domain"/>
    <property type="match status" value="2"/>
</dbReference>
<protein>
    <submittedName>
        <fullName evidence="2">Ppx/GppA phosphatase</fullName>
    </submittedName>
</protein>
<name>A0AA45W4D6_9RHOB</name>
<dbReference type="Gene3D" id="3.30.420.40">
    <property type="match status" value="1"/>
</dbReference>
<feature type="domain" description="Ppx/GppA phosphatase N-terminal" evidence="1">
    <location>
        <begin position="84"/>
        <end position="397"/>
    </location>
</feature>
<proteinExistence type="predicted"/>